<keyword evidence="8 11" id="KW-0408">Iron</keyword>
<dbReference type="GO" id="GO:0004497">
    <property type="term" value="F:monooxygenase activity"/>
    <property type="evidence" value="ECO:0007669"/>
    <property type="project" value="UniProtKB-KW"/>
</dbReference>
<feature type="transmembrane region" description="Helical" evidence="12">
    <location>
        <begin position="15"/>
        <end position="37"/>
    </location>
</feature>
<dbReference type="GO" id="GO:0020037">
    <property type="term" value="F:heme binding"/>
    <property type="evidence" value="ECO:0007669"/>
    <property type="project" value="InterPro"/>
</dbReference>
<keyword evidence="3 11" id="KW-0349">Heme</keyword>
<organism evidence="13 14">
    <name type="scientific">Acacia crassicarpa</name>
    <name type="common">northern wattle</name>
    <dbReference type="NCBI Taxonomy" id="499986"/>
    <lineage>
        <taxon>Eukaryota</taxon>
        <taxon>Viridiplantae</taxon>
        <taxon>Streptophyta</taxon>
        <taxon>Embryophyta</taxon>
        <taxon>Tracheophyta</taxon>
        <taxon>Spermatophyta</taxon>
        <taxon>Magnoliopsida</taxon>
        <taxon>eudicotyledons</taxon>
        <taxon>Gunneridae</taxon>
        <taxon>Pentapetalae</taxon>
        <taxon>rosids</taxon>
        <taxon>fabids</taxon>
        <taxon>Fabales</taxon>
        <taxon>Fabaceae</taxon>
        <taxon>Caesalpinioideae</taxon>
        <taxon>mimosoid clade</taxon>
        <taxon>Acacieae</taxon>
        <taxon>Acacia</taxon>
    </lineage>
</organism>
<comment type="subcellular location">
    <subcellularLocation>
        <location evidence="1">Membrane</location>
        <topology evidence="1">Single-pass membrane protein</topology>
    </subcellularLocation>
</comment>
<keyword evidence="6 12" id="KW-1133">Transmembrane helix</keyword>
<evidence type="ECO:0000313" key="14">
    <source>
        <dbReference type="Proteomes" id="UP001293593"/>
    </source>
</evidence>
<dbReference type="CDD" id="cd20642">
    <property type="entry name" value="CYP72"/>
    <property type="match status" value="1"/>
</dbReference>
<dbReference type="PANTHER" id="PTHR24282:SF255">
    <property type="entry name" value="CYTOCHROME P450 72A11-RELATED"/>
    <property type="match status" value="1"/>
</dbReference>
<keyword evidence="5 11" id="KW-0479">Metal-binding</keyword>
<dbReference type="FunFam" id="1.10.630.10:FF:000029">
    <property type="entry name" value="Cytochrome P450 734A1"/>
    <property type="match status" value="1"/>
</dbReference>
<evidence type="ECO:0000256" key="7">
    <source>
        <dbReference type="ARBA" id="ARBA00023002"/>
    </source>
</evidence>
<dbReference type="InterPro" id="IPR050665">
    <property type="entry name" value="Cytochrome_P450_Monooxygen"/>
</dbReference>
<keyword evidence="14" id="KW-1185">Reference proteome</keyword>
<dbReference type="GO" id="GO:0016020">
    <property type="term" value="C:membrane"/>
    <property type="evidence" value="ECO:0007669"/>
    <property type="project" value="UniProtKB-SubCell"/>
</dbReference>
<dbReference type="Proteomes" id="UP001293593">
    <property type="component" value="Unassembled WGS sequence"/>
</dbReference>
<feature type="binding site" description="axial binding residue" evidence="11">
    <location>
        <position position="474"/>
    </location>
    <ligand>
        <name>heme</name>
        <dbReference type="ChEBI" id="CHEBI:30413"/>
    </ligand>
    <ligandPart>
        <name>Fe</name>
        <dbReference type="ChEBI" id="CHEBI:18248"/>
    </ligandPart>
</feature>
<evidence type="ECO:0000313" key="13">
    <source>
        <dbReference type="EMBL" id="KAK4285786.1"/>
    </source>
</evidence>
<keyword evidence="7" id="KW-0560">Oxidoreductase</keyword>
<dbReference type="InterPro" id="IPR036396">
    <property type="entry name" value="Cyt_P450_sf"/>
</dbReference>
<evidence type="ECO:0000256" key="6">
    <source>
        <dbReference type="ARBA" id="ARBA00022989"/>
    </source>
</evidence>
<protein>
    <recommendedName>
        <fullName evidence="15">Cytochrome P450</fullName>
    </recommendedName>
</protein>
<dbReference type="GO" id="GO:0016705">
    <property type="term" value="F:oxidoreductase activity, acting on paired donors, with incorporation or reduction of molecular oxygen"/>
    <property type="evidence" value="ECO:0007669"/>
    <property type="project" value="InterPro"/>
</dbReference>
<keyword evidence="10 12" id="KW-0472">Membrane</keyword>
<evidence type="ECO:0000256" key="12">
    <source>
        <dbReference type="SAM" id="Phobius"/>
    </source>
</evidence>
<evidence type="ECO:0000256" key="11">
    <source>
        <dbReference type="PIRSR" id="PIRSR602401-1"/>
    </source>
</evidence>
<keyword evidence="4 12" id="KW-0812">Transmembrane</keyword>
<dbReference type="PANTHER" id="PTHR24282">
    <property type="entry name" value="CYTOCHROME P450 FAMILY MEMBER"/>
    <property type="match status" value="1"/>
</dbReference>
<dbReference type="Pfam" id="PF00067">
    <property type="entry name" value="p450"/>
    <property type="match status" value="1"/>
</dbReference>
<dbReference type="Gene3D" id="1.10.630.10">
    <property type="entry name" value="Cytochrome P450"/>
    <property type="match status" value="1"/>
</dbReference>
<evidence type="ECO:0008006" key="15">
    <source>
        <dbReference type="Google" id="ProtNLM"/>
    </source>
</evidence>
<dbReference type="PRINTS" id="PR00385">
    <property type="entry name" value="P450"/>
</dbReference>
<evidence type="ECO:0000256" key="5">
    <source>
        <dbReference type="ARBA" id="ARBA00022723"/>
    </source>
</evidence>
<dbReference type="InterPro" id="IPR001128">
    <property type="entry name" value="Cyt_P450"/>
</dbReference>
<dbReference type="GO" id="GO:0005506">
    <property type="term" value="F:iron ion binding"/>
    <property type="evidence" value="ECO:0007669"/>
    <property type="project" value="InterPro"/>
</dbReference>
<evidence type="ECO:0000256" key="3">
    <source>
        <dbReference type="ARBA" id="ARBA00022617"/>
    </source>
</evidence>
<evidence type="ECO:0000256" key="2">
    <source>
        <dbReference type="ARBA" id="ARBA00010617"/>
    </source>
</evidence>
<sequence length="526" mass="60174">MEAPEIPSLGVSNSLIAGIVIVGIAIAIGRAVNWLWLRPKRLERCLRRQNLKGNSYRLGFGDLKEMAHMIQEAKSKPINLDNDIIPRVIPFHHQMIQNYGKKSFMWFGPNPVVTIANPEDIKEVFGNISIFQKVSNNPLGKLLVTGLVAYNGEKWMKHRRVINPAFHLEKLKLMLPAFYESCNGMVKKWVRLVNENESGCCEIDVWPFFKTMTSDAISRTAFGSSYEEGERIFQLQTEQVLLTLKVFRSIYIPGWRFVPTKLNRRLKEIDKEIQTLVREMIHKREKDREAGQAPSDDLLDMLLESNHREIKDNGNNKSMGMSIEDVIGECKLFYFAGQETTAVLLNWTIMLLCKYPKWQSQAREEVFHVFGTQTPDYDGLNRLKLVSMILYEVLRLYPATPILTRVVSKDTKLGNLTLPAGTRVGIPVIEVQQDFQLWGEDAKEFNPQRFSEGISKATKNQCSYVPFAWGPRICPGQNFALLEAKMALSLILQNFSFELSQSYTHAPLSVLTIHPQHGTHIILRKH</sequence>
<gene>
    <name evidence="13" type="ORF">QN277_002436</name>
</gene>
<evidence type="ECO:0000256" key="9">
    <source>
        <dbReference type="ARBA" id="ARBA00023033"/>
    </source>
</evidence>
<dbReference type="AlphaFoldDB" id="A0AAE1TI43"/>
<dbReference type="PRINTS" id="PR00463">
    <property type="entry name" value="EP450I"/>
</dbReference>
<dbReference type="EMBL" id="JAWXYG010000001">
    <property type="protein sequence ID" value="KAK4285786.1"/>
    <property type="molecule type" value="Genomic_DNA"/>
</dbReference>
<proteinExistence type="inferred from homology"/>
<comment type="similarity">
    <text evidence="2">Belongs to the cytochrome P450 family.</text>
</comment>
<comment type="caution">
    <text evidence="13">The sequence shown here is derived from an EMBL/GenBank/DDBJ whole genome shotgun (WGS) entry which is preliminary data.</text>
</comment>
<keyword evidence="9" id="KW-0503">Monooxygenase</keyword>
<reference evidence="13" key="1">
    <citation type="submission" date="2023-10" db="EMBL/GenBank/DDBJ databases">
        <title>Chromosome-level genome of the transformable northern wattle, Acacia crassicarpa.</title>
        <authorList>
            <person name="Massaro I."/>
            <person name="Sinha N.R."/>
            <person name="Poethig S."/>
            <person name="Leichty A.R."/>
        </authorList>
    </citation>
    <scope>NUCLEOTIDE SEQUENCE</scope>
    <source>
        <strain evidence="13">Acra3RX</strain>
        <tissue evidence="13">Leaf</tissue>
    </source>
</reference>
<evidence type="ECO:0000256" key="10">
    <source>
        <dbReference type="ARBA" id="ARBA00023136"/>
    </source>
</evidence>
<evidence type="ECO:0000256" key="1">
    <source>
        <dbReference type="ARBA" id="ARBA00004167"/>
    </source>
</evidence>
<dbReference type="SUPFAM" id="SSF48264">
    <property type="entry name" value="Cytochrome P450"/>
    <property type="match status" value="1"/>
</dbReference>
<comment type="cofactor">
    <cofactor evidence="11">
        <name>heme</name>
        <dbReference type="ChEBI" id="CHEBI:30413"/>
    </cofactor>
</comment>
<accession>A0AAE1TI43</accession>
<evidence type="ECO:0000256" key="4">
    <source>
        <dbReference type="ARBA" id="ARBA00022692"/>
    </source>
</evidence>
<name>A0AAE1TI43_9FABA</name>
<dbReference type="InterPro" id="IPR002401">
    <property type="entry name" value="Cyt_P450_E_grp-I"/>
</dbReference>
<evidence type="ECO:0000256" key="8">
    <source>
        <dbReference type="ARBA" id="ARBA00023004"/>
    </source>
</evidence>